<accession>A0ABW5YWC8</accession>
<dbReference type="EMBL" id="JBHUPE010000004">
    <property type="protein sequence ID" value="MFD2904400.1"/>
    <property type="molecule type" value="Genomic_DNA"/>
</dbReference>
<evidence type="ECO:0000313" key="1">
    <source>
        <dbReference type="EMBL" id="MFD2904400.1"/>
    </source>
</evidence>
<name>A0ABW5YWC8_9SPHI</name>
<dbReference type="Proteomes" id="UP001597509">
    <property type="component" value="Unassembled WGS sequence"/>
</dbReference>
<proteinExistence type="predicted"/>
<dbReference type="RefSeq" id="WP_380920346.1">
    <property type="nucleotide sequence ID" value="NZ_JBHUPE010000004.1"/>
</dbReference>
<sequence>MAYFFRDQESRFYRQDMLRQQIDAGYQLASSRDFPSVRDSMLTHVLMEGDAIRVSRYEWGLYDIVSVKSQIQQDSMQQVAMIGQHITDSTVLYIVDEDRPLSVSGKTVIKGNTFLPKSGIRPSYVDGDYFQGYKDIIEGKMGDSDRKMPSVVENRLQYIQSLLVFDSLPYPELPGGTIKAAFSAGTQTYRVSGLSFIQDSLTGNIIVVSDTTIRISSSSHLDDIIVIAPSIRIETGFKGNAQFFATDSIVLEEKVNLLYPSTIGLISEKDSNSKISIGKQCELAGTVFLYEKERSDIPPIASFGKDCRVEGDLYITGLLDYAKGFQVSGKIACYRFLYKSPSSLYENFLVDVTFDRSKRSPYFISSYLQNNDKGKVFNKPIKWYHEI</sequence>
<comment type="caution">
    <text evidence="1">The sequence shown here is derived from an EMBL/GenBank/DDBJ whole genome shotgun (WGS) entry which is preliminary data.</text>
</comment>
<organism evidence="1 2">
    <name type="scientific">Sphingobacterium anhuiense</name>
    <dbReference type="NCBI Taxonomy" id="493780"/>
    <lineage>
        <taxon>Bacteria</taxon>
        <taxon>Pseudomonadati</taxon>
        <taxon>Bacteroidota</taxon>
        <taxon>Sphingobacteriia</taxon>
        <taxon>Sphingobacteriales</taxon>
        <taxon>Sphingobacteriaceae</taxon>
        <taxon>Sphingobacterium</taxon>
    </lineage>
</organism>
<evidence type="ECO:0000313" key="2">
    <source>
        <dbReference type="Proteomes" id="UP001597509"/>
    </source>
</evidence>
<protein>
    <submittedName>
        <fullName evidence="1">Uncharacterized protein</fullName>
    </submittedName>
</protein>
<keyword evidence="2" id="KW-1185">Reference proteome</keyword>
<reference evidence="2" key="1">
    <citation type="journal article" date="2019" name="Int. J. Syst. Evol. Microbiol.">
        <title>The Global Catalogue of Microorganisms (GCM) 10K type strain sequencing project: providing services to taxonomists for standard genome sequencing and annotation.</title>
        <authorList>
            <consortium name="The Broad Institute Genomics Platform"/>
            <consortium name="The Broad Institute Genome Sequencing Center for Infectious Disease"/>
            <person name="Wu L."/>
            <person name="Ma J."/>
        </authorList>
    </citation>
    <scope>NUCLEOTIDE SEQUENCE [LARGE SCALE GENOMIC DNA]</scope>
    <source>
        <strain evidence="2">KCTC 22209</strain>
    </source>
</reference>
<gene>
    <name evidence="1" type="ORF">ACFS6I_10725</name>
</gene>